<protein>
    <submittedName>
        <fullName evidence="1">Uncharacterized protein</fullName>
    </submittedName>
</protein>
<dbReference type="Gene3D" id="3.40.50.300">
    <property type="entry name" value="P-loop containing nucleotide triphosphate hydrolases"/>
    <property type="match status" value="1"/>
</dbReference>
<reference evidence="1 2" key="1">
    <citation type="submission" date="2014-07" db="EMBL/GenBank/DDBJ databases">
        <title>Draft Genome Sequence of Gephyronic Acid Producer, Cystobacter violaceus Strain Cb vi76.</title>
        <authorList>
            <person name="Stevens D.C."/>
            <person name="Young J."/>
            <person name="Carmichael R."/>
            <person name="Tan J."/>
            <person name="Taylor R.E."/>
        </authorList>
    </citation>
    <scope>NUCLEOTIDE SEQUENCE [LARGE SCALE GENOMIC DNA]</scope>
    <source>
        <strain evidence="1 2">Cb vi76</strain>
    </source>
</reference>
<gene>
    <name evidence="1" type="ORF">Q664_31530</name>
</gene>
<comment type="caution">
    <text evidence="1">The sequence shown here is derived from an EMBL/GenBank/DDBJ whole genome shotgun (WGS) entry which is preliminary data.</text>
</comment>
<dbReference type="Proteomes" id="UP000028547">
    <property type="component" value="Unassembled WGS sequence"/>
</dbReference>
<evidence type="ECO:0000313" key="2">
    <source>
        <dbReference type="Proteomes" id="UP000028547"/>
    </source>
</evidence>
<dbReference type="SUPFAM" id="SSF52540">
    <property type="entry name" value="P-loop containing nucleoside triphosphate hydrolases"/>
    <property type="match status" value="1"/>
</dbReference>
<dbReference type="AlphaFoldDB" id="A0A084SND8"/>
<sequence>MVPDSGNLLIVAAPGAGKTFLALVIAKTAAAAGRPSLLVLEEGRPRSMFDRFTALAFPPDAPVLIAHRKGVRLDDEAIRAKMAEFLRAHDAPVVVFDPFSSLFLGNENDTEAVNQAKEHVQRLATVNPRALVVLLHHTSKAGERGEGPPIYAARGSTVLPGWADMQVNLSREDTPRNSGLVAFVAQVAKGRDGETAQRFRFTLSLGKGTVMVEDVSAAVAQDKAQQVREVLASATAPLNKSRLAESVGGRKQDALRAIDAMEARGELKREGGGYILAPDTAKERES</sequence>
<dbReference type="InterPro" id="IPR027417">
    <property type="entry name" value="P-loop_NTPase"/>
</dbReference>
<dbReference type="EMBL" id="JPMI01000228">
    <property type="protein sequence ID" value="KFA89973.1"/>
    <property type="molecule type" value="Genomic_DNA"/>
</dbReference>
<name>A0A084SND8_9BACT</name>
<accession>A0A084SND8</accession>
<evidence type="ECO:0000313" key="1">
    <source>
        <dbReference type="EMBL" id="KFA89973.1"/>
    </source>
</evidence>
<organism evidence="1 2">
    <name type="scientific">Archangium violaceum Cb vi76</name>
    <dbReference type="NCBI Taxonomy" id="1406225"/>
    <lineage>
        <taxon>Bacteria</taxon>
        <taxon>Pseudomonadati</taxon>
        <taxon>Myxococcota</taxon>
        <taxon>Myxococcia</taxon>
        <taxon>Myxococcales</taxon>
        <taxon>Cystobacterineae</taxon>
        <taxon>Archangiaceae</taxon>
        <taxon>Archangium</taxon>
    </lineage>
</organism>
<dbReference type="Pfam" id="PF13481">
    <property type="entry name" value="AAA_25"/>
    <property type="match status" value="1"/>
</dbReference>
<proteinExistence type="predicted"/>